<feature type="transmembrane region" description="Helical" evidence="2">
    <location>
        <begin position="549"/>
        <end position="572"/>
    </location>
</feature>
<dbReference type="KEGG" id="ksn:43586208"/>
<feature type="domain" description="Integrase zinc-binding" evidence="3">
    <location>
        <begin position="872"/>
        <end position="912"/>
    </location>
</feature>
<gene>
    <name evidence="4" type="ORF">CI109_106837</name>
</gene>
<dbReference type="OrthoDB" id="2564492at2759"/>
<feature type="region of interest" description="Disordered" evidence="1">
    <location>
        <begin position="1"/>
        <end position="198"/>
    </location>
</feature>
<keyword evidence="2" id="KW-1133">Transmembrane helix</keyword>
<evidence type="ECO:0000313" key="5">
    <source>
        <dbReference type="Proteomes" id="UP000322225"/>
    </source>
</evidence>
<proteinExistence type="predicted"/>
<evidence type="ECO:0000256" key="1">
    <source>
        <dbReference type="SAM" id="MobiDB-lite"/>
    </source>
</evidence>
<dbReference type="InterPro" id="IPR041588">
    <property type="entry name" value="Integrase_H2C2"/>
</dbReference>
<feature type="compositionally biased region" description="Polar residues" evidence="1">
    <location>
        <begin position="122"/>
        <end position="133"/>
    </location>
</feature>
<dbReference type="Pfam" id="PF17921">
    <property type="entry name" value="Integrase_H2C2"/>
    <property type="match status" value="1"/>
</dbReference>
<sequence>MARRNTRSSYPSPRALLSPPDRSSLPFQYSTARPPTGYSDIETAWSQPSHVGGMIPPASPAPPLPQARASILRRQPAEIFRDVDPFSEPEEVGGDGQSAYTGTLYQRSDWGDGDDDPRTGITRGNSTGSSSSWAGPRSARTSRGGEVLPQIAENETWSPIGPQTTSPLPLTPAVREGPATAEARQRVSSPSSMGGEEGVDVEYAYDQIAIMESPSEMTPAIGASAQYRVSVESGGVAVRDSGRKSTLPSVLDLEQLSKPRTMGQVSPRQVMREATPTNEYDPFADPLIPQNHTVNHKDHRDPSQAYGSKRDRAINPQSDYSSHNAAPNLPSSYFYSHSPGLGSGPSSGNQTDSPKLISPEAQERLGRMSVAPARYSLPPSRKRRMKGGKQKLGRGFGLGLGGSSNEEGTPSQTSNDNSKSHEKTAAPAKRKSLLDRIRSSKIAKLHATYLPFLNPLNTLSSALMLTIATTSGGGSGMSEVVKVGKGVFEISRAGEGRDVGLGVGGWCGFANGTSQCEPYSDGDFATSSGTFLIPGHSSLTNLSSIMTSLLALTWLLATFQIVTAFLHFYLFFALSIPYSHLTTTNDENQNEDKDERTNAKIVAEVNLRVQCERQPYDGYLWVWWAWWAHRRGPVGVIFALLAGSFSIVTFIMVFIFRRAIEDATQSADVHLGKGAYVPLMTFLSTLDPFVEAIKYVLGVQLNFSTFLRPPSPSPTVLLLPASEKKMQHIRPYTNGSSFFAPRQTTVSGQVPSTDRQARRPTANGLPPDTAFPLLSPQTASVPSSELDPETIRWLAAYPHDKELVNLISDLRSGRENDDFLLSEVGLLYLRPTDDAEAALLVPPQGEIRRELIEDAHFDPVPSGSPSSSQSASAHNDLDTMMEVLSQTFWWNGMSKDVRQWLDGCKVCQERKRREVMEQRAGMTAVPWTGVTQGNDTTMGQSAMAAEMAYAIRKAEEEAAEGRLV</sequence>
<feature type="region of interest" description="Disordered" evidence="1">
    <location>
        <begin position="743"/>
        <end position="784"/>
    </location>
</feature>
<protein>
    <recommendedName>
        <fullName evidence="3">Integrase zinc-binding domain-containing protein</fullName>
    </recommendedName>
</protein>
<keyword evidence="5" id="KW-1185">Reference proteome</keyword>
<feature type="region of interest" description="Disordered" evidence="1">
    <location>
        <begin position="236"/>
        <end position="432"/>
    </location>
</feature>
<feature type="compositionally biased region" description="Basic and acidic residues" evidence="1">
    <location>
        <begin position="75"/>
        <end position="84"/>
    </location>
</feature>
<reference evidence="4" key="2">
    <citation type="submission" date="2024-01" db="EMBL/GenBank/DDBJ databases">
        <title>Comparative genomics of Cryptococcus and Kwoniella reveals pathogenesis evolution and contrasting modes of karyotype evolution via chromosome fusion or intercentromeric recombination.</title>
        <authorList>
            <person name="Coelho M.A."/>
            <person name="David-Palma M."/>
            <person name="Shea T."/>
            <person name="Bowers K."/>
            <person name="McGinley-Smith S."/>
            <person name="Mohammad A.W."/>
            <person name="Gnirke A."/>
            <person name="Yurkov A.M."/>
            <person name="Nowrousian M."/>
            <person name="Sun S."/>
            <person name="Cuomo C.A."/>
            <person name="Heitman J."/>
        </authorList>
    </citation>
    <scope>NUCLEOTIDE SEQUENCE</scope>
    <source>
        <strain evidence="4">CBS 12478</strain>
    </source>
</reference>
<keyword evidence="2" id="KW-0472">Membrane</keyword>
<feature type="compositionally biased region" description="Polar residues" evidence="1">
    <location>
        <begin position="153"/>
        <end position="168"/>
    </location>
</feature>
<dbReference type="EMBL" id="CP144063">
    <property type="protein sequence ID" value="WWD22346.1"/>
    <property type="molecule type" value="Genomic_DNA"/>
</dbReference>
<dbReference type="AlphaFoldDB" id="A0A5M6C6H1"/>
<keyword evidence="2" id="KW-0812">Transmembrane</keyword>
<dbReference type="RefSeq" id="XP_031863655.1">
    <property type="nucleotide sequence ID" value="XM_032002098.1"/>
</dbReference>
<accession>A0A5M6C6H1</accession>
<feature type="compositionally biased region" description="Basic and acidic residues" evidence="1">
    <location>
        <begin position="295"/>
        <end position="313"/>
    </location>
</feature>
<feature type="transmembrane region" description="Helical" evidence="2">
    <location>
        <begin position="634"/>
        <end position="656"/>
    </location>
</feature>
<evidence type="ECO:0000256" key="2">
    <source>
        <dbReference type="SAM" id="Phobius"/>
    </source>
</evidence>
<feature type="compositionally biased region" description="Polar residues" evidence="1">
    <location>
        <begin position="315"/>
        <end position="335"/>
    </location>
</feature>
<feature type="compositionally biased region" description="Basic residues" evidence="1">
    <location>
        <begin position="380"/>
        <end position="392"/>
    </location>
</feature>
<feature type="compositionally biased region" description="Polar residues" evidence="1">
    <location>
        <begin position="403"/>
        <end position="417"/>
    </location>
</feature>
<feature type="compositionally biased region" description="Polar residues" evidence="1">
    <location>
        <begin position="743"/>
        <end position="754"/>
    </location>
</feature>
<dbReference type="Proteomes" id="UP000322225">
    <property type="component" value="Chromosome 13"/>
</dbReference>
<name>A0A5M6C6H1_9TREE</name>
<dbReference type="GeneID" id="43586208"/>
<reference evidence="4" key="1">
    <citation type="submission" date="2017-08" db="EMBL/GenBank/DDBJ databases">
        <authorList>
            <person name="Cuomo C."/>
            <person name="Billmyre B."/>
            <person name="Heitman J."/>
        </authorList>
    </citation>
    <scope>NUCLEOTIDE SEQUENCE</scope>
    <source>
        <strain evidence="4">CBS 12478</strain>
    </source>
</reference>
<evidence type="ECO:0000313" key="4">
    <source>
        <dbReference type="EMBL" id="WWD22346.1"/>
    </source>
</evidence>
<organism evidence="4 5">
    <name type="scientific">Kwoniella shandongensis</name>
    <dbReference type="NCBI Taxonomy" id="1734106"/>
    <lineage>
        <taxon>Eukaryota</taxon>
        <taxon>Fungi</taxon>
        <taxon>Dikarya</taxon>
        <taxon>Basidiomycota</taxon>
        <taxon>Agaricomycotina</taxon>
        <taxon>Tremellomycetes</taxon>
        <taxon>Tremellales</taxon>
        <taxon>Cryptococcaceae</taxon>
        <taxon>Kwoniella</taxon>
    </lineage>
</organism>
<evidence type="ECO:0000259" key="3">
    <source>
        <dbReference type="Pfam" id="PF17921"/>
    </source>
</evidence>
<feature type="compositionally biased region" description="Low complexity" evidence="1">
    <location>
        <begin position="338"/>
        <end position="348"/>
    </location>
</feature>
<dbReference type="Gene3D" id="1.10.340.70">
    <property type="match status" value="1"/>
</dbReference>